<dbReference type="EMBL" id="JASCZI010181281">
    <property type="protein sequence ID" value="MED6180917.1"/>
    <property type="molecule type" value="Genomic_DNA"/>
</dbReference>
<protein>
    <submittedName>
        <fullName evidence="1">Uncharacterized protein</fullName>
    </submittedName>
</protein>
<dbReference type="Proteomes" id="UP001341840">
    <property type="component" value="Unassembled WGS sequence"/>
</dbReference>
<keyword evidence="2" id="KW-1185">Reference proteome</keyword>
<organism evidence="1 2">
    <name type="scientific">Stylosanthes scabra</name>
    <dbReference type="NCBI Taxonomy" id="79078"/>
    <lineage>
        <taxon>Eukaryota</taxon>
        <taxon>Viridiplantae</taxon>
        <taxon>Streptophyta</taxon>
        <taxon>Embryophyta</taxon>
        <taxon>Tracheophyta</taxon>
        <taxon>Spermatophyta</taxon>
        <taxon>Magnoliopsida</taxon>
        <taxon>eudicotyledons</taxon>
        <taxon>Gunneridae</taxon>
        <taxon>Pentapetalae</taxon>
        <taxon>rosids</taxon>
        <taxon>fabids</taxon>
        <taxon>Fabales</taxon>
        <taxon>Fabaceae</taxon>
        <taxon>Papilionoideae</taxon>
        <taxon>50 kb inversion clade</taxon>
        <taxon>dalbergioids sensu lato</taxon>
        <taxon>Dalbergieae</taxon>
        <taxon>Pterocarpus clade</taxon>
        <taxon>Stylosanthes</taxon>
    </lineage>
</organism>
<sequence>MLALSKELSAEEANELFGIVFGSEVSKGILAQWCNQGISALVRSMSEILFMCGNNGRAVVATLSILGSDIQHSENLSRDEVISKALEGLSIESGLKQ</sequence>
<name>A0ABU6W5C1_9FABA</name>
<reference evidence="1 2" key="1">
    <citation type="journal article" date="2023" name="Plants (Basel)">
        <title>Bridging the Gap: Combining Genomics and Transcriptomics Approaches to Understand Stylosanthes scabra, an Orphan Legume from the Brazilian Caatinga.</title>
        <authorList>
            <person name="Ferreira-Neto J.R.C."/>
            <person name="da Silva M.D."/>
            <person name="Binneck E."/>
            <person name="de Melo N.F."/>
            <person name="da Silva R.H."/>
            <person name="de Melo A.L.T.M."/>
            <person name="Pandolfi V."/>
            <person name="Bustamante F.O."/>
            <person name="Brasileiro-Vidal A.C."/>
            <person name="Benko-Iseppon A.M."/>
        </authorList>
    </citation>
    <scope>NUCLEOTIDE SEQUENCE [LARGE SCALE GENOMIC DNA]</scope>
    <source>
        <tissue evidence="1">Leaves</tissue>
    </source>
</reference>
<evidence type="ECO:0000313" key="1">
    <source>
        <dbReference type="EMBL" id="MED6180917.1"/>
    </source>
</evidence>
<gene>
    <name evidence="1" type="ORF">PIB30_014472</name>
</gene>
<evidence type="ECO:0000313" key="2">
    <source>
        <dbReference type="Proteomes" id="UP001341840"/>
    </source>
</evidence>
<comment type="caution">
    <text evidence="1">The sequence shown here is derived from an EMBL/GenBank/DDBJ whole genome shotgun (WGS) entry which is preliminary data.</text>
</comment>
<accession>A0ABU6W5C1</accession>
<proteinExistence type="predicted"/>